<dbReference type="InterPro" id="IPR036388">
    <property type="entry name" value="WH-like_DNA-bd_sf"/>
</dbReference>
<dbReference type="SUPFAM" id="SSF48452">
    <property type="entry name" value="TPR-like"/>
    <property type="match status" value="1"/>
</dbReference>
<dbReference type="PANTHER" id="PTHR47691">
    <property type="entry name" value="REGULATOR-RELATED"/>
    <property type="match status" value="1"/>
</dbReference>
<dbReference type="RefSeq" id="WP_311512155.1">
    <property type="nucleotide sequence ID" value="NZ_JAVREP010000008.1"/>
</dbReference>
<dbReference type="InterPro" id="IPR011990">
    <property type="entry name" value="TPR-like_helical_dom_sf"/>
</dbReference>
<dbReference type="Gene3D" id="1.10.10.10">
    <property type="entry name" value="Winged helix-like DNA-binding domain superfamily/Winged helix DNA-binding domain"/>
    <property type="match status" value="1"/>
</dbReference>
<evidence type="ECO:0000256" key="1">
    <source>
        <dbReference type="SAM" id="MobiDB-lite"/>
    </source>
</evidence>
<dbReference type="Pfam" id="PF00196">
    <property type="entry name" value="GerE"/>
    <property type="match status" value="1"/>
</dbReference>
<dbReference type="InterPro" id="IPR027417">
    <property type="entry name" value="P-loop_NTPase"/>
</dbReference>
<dbReference type="Gene3D" id="1.25.40.10">
    <property type="entry name" value="Tetratricopeptide repeat domain"/>
    <property type="match status" value="1"/>
</dbReference>
<reference evidence="4" key="1">
    <citation type="submission" date="2023-07" db="EMBL/GenBank/DDBJ databases">
        <title>30 novel species of actinomycetes from the DSMZ collection.</title>
        <authorList>
            <person name="Nouioui I."/>
        </authorList>
    </citation>
    <scope>NUCLEOTIDE SEQUENCE [LARGE SCALE GENOMIC DNA]</scope>
    <source>
        <strain evidence="4">DSM 44743</strain>
    </source>
</reference>
<dbReference type="Gene3D" id="3.40.50.300">
    <property type="entry name" value="P-loop containing nucleotide triphosphate hydrolases"/>
    <property type="match status" value="1"/>
</dbReference>
<dbReference type="Proteomes" id="UP001183390">
    <property type="component" value="Unassembled WGS sequence"/>
</dbReference>
<feature type="region of interest" description="Disordered" evidence="1">
    <location>
        <begin position="1"/>
        <end position="23"/>
    </location>
</feature>
<comment type="caution">
    <text evidence="3">The sequence shown here is derived from an EMBL/GenBank/DDBJ whole genome shotgun (WGS) entry which is preliminary data.</text>
</comment>
<organism evidence="3 4">
    <name type="scientific">Nocardiopsis lambiniae</name>
    <dbReference type="NCBI Taxonomy" id="3075539"/>
    <lineage>
        <taxon>Bacteria</taxon>
        <taxon>Bacillati</taxon>
        <taxon>Actinomycetota</taxon>
        <taxon>Actinomycetes</taxon>
        <taxon>Streptosporangiales</taxon>
        <taxon>Nocardiopsidaceae</taxon>
        <taxon>Nocardiopsis</taxon>
    </lineage>
</organism>
<evidence type="ECO:0000313" key="4">
    <source>
        <dbReference type="Proteomes" id="UP001183390"/>
    </source>
</evidence>
<sequence>MLVPSQSVADPSPFEPRPFTPWNHFPTPLIGREGELEALRRRLTDPSARIVTVTGPVGVGKSRLAATAFNDVLPTFAGARSLDLDSLRSDTELERALHDVLETNTAGPGPSEGRRFLLALDGCDRFMERLPSLLTRLLATHHHLSLLVVAPWSLGVYEEQILRLAPLETPCVKGTDGLAQLRRLPSVQLFVRRTRTVRPEFELTPENHDAVARLCAMTDGLPLAIELAAAQMKLCSPQVVLSELVRDMDVLSADGGGTLSAHTGMRSAISMALNRLQGLDREFLGQVAAFHEGFDLPSAVAVTGLSPAEVQHLLERLVDMNVLYTGECNDGDVTFRLSSLTRRHVLDRLREIGGLERVLRSHAAYFLRLTDSLHGPPASGERERLLPRLRQWSTDTRSAMGFLLDDGDHAGAIRLAFALRGYWHGNGRVRGITEMLDRVLSDPGIPERVSVEGRGILGELLVWVGEYDRAEEHLRASLNAYETASDQRGAATGRRRLGSLAMYRGEVGDAERLLEKSSWELASVSEEYEQALALRDLALCRMMSGDHAAAEATAQQARREFARWGDEREEAMTDCVLAETFWAREGAERALPRYRAALEAVHASGDRAACATGVERAAVLMAREQTLTDEGWRTVARALGAAVAMRSGTDCLPPACLGGAVSDTVDQARLRLGVRVFNECWGRGLALTPEEVIGEVLDPSGLAAPPEEAAYPEDGPLTKREFQVAELVARGMTNREVARNLGISEWTAVNHLRRIMRKLDCSSRVQVAGWFTRRGRPVRSGGTPT</sequence>
<gene>
    <name evidence="3" type="ORF">RM479_13910</name>
</gene>
<accession>A0ABU2MBL0</accession>
<dbReference type="InterPro" id="IPR000792">
    <property type="entry name" value="Tscrpt_reg_LuxR_C"/>
</dbReference>
<dbReference type="PRINTS" id="PR00364">
    <property type="entry name" value="DISEASERSIST"/>
</dbReference>
<evidence type="ECO:0000313" key="3">
    <source>
        <dbReference type="EMBL" id="MDT0329510.1"/>
    </source>
</evidence>
<feature type="domain" description="HTH luxR-type" evidence="2">
    <location>
        <begin position="710"/>
        <end position="775"/>
    </location>
</feature>
<dbReference type="EMBL" id="JAVREP010000008">
    <property type="protein sequence ID" value="MDT0329510.1"/>
    <property type="molecule type" value="Genomic_DNA"/>
</dbReference>
<dbReference type="SUPFAM" id="SSF52540">
    <property type="entry name" value="P-loop containing nucleoside triphosphate hydrolases"/>
    <property type="match status" value="1"/>
</dbReference>
<protein>
    <submittedName>
        <fullName evidence="3">LuxR C-terminal-related transcriptional regulator</fullName>
    </submittedName>
</protein>
<proteinExistence type="predicted"/>
<dbReference type="SMART" id="SM00421">
    <property type="entry name" value="HTH_LUXR"/>
    <property type="match status" value="1"/>
</dbReference>
<keyword evidence="4" id="KW-1185">Reference proteome</keyword>
<dbReference type="SUPFAM" id="SSF46894">
    <property type="entry name" value="C-terminal effector domain of the bipartite response regulators"/>
    <property type="match status" value="1"/>
</dbReference>
<name>A0ABU2MBL0_9ACTN</name>
<evidence type="ECO:0000259" key="2">
    <source>
        <dbReference type="PROSITE" id="PS50043"/>
    </source>
</evidence>
<dbReference type="InterPro" id="IPR016032">
    <property type="entry name" value="Sig_transdc_resp-reg_C-effctor"/>
</dbReference>
<dbReference type="PANTHER" id="PTHR47691:SF3">
    <property type="entry name" value="HTH-TYPE TRANSCRIPTIONAL REGULATOR RV0890C-RELATED"/>
    <property type="match status" value="1"/>
</dbReference>
<dbReference type="CDD" id="cd06170">
    <property type="entry name" value="LuxR_C_like"/>
    <property type="match status" value="1"/>
</dbReference>
<dbReference type="PROSITE" id="PS50043">
    <property type="entry name" value="HTH_LUXR_2"/>
    <property type="match status" value="1"/>
</dbReference>
<dbReference type="PRINTS" id="PR00038">
    <property type="entry name" value="HTHLUXR"/>
</dbReference>